<keyword evidence="3 6" id="KW-0238">DNA-binding</keyword>
<dbReference type="GO" id="GO:0005524">
    <property type="term" value="F:ATP binding"/>
    <property type="evidence" value="ECO:0007669"/>
    <property type="project" value="InterPro"/>
</dbReference>
<dbReference type="GO" id="GO:0006281">
    <property type="term" value="P:DNA repair"/>
    <property type="evidence" value="ECO:0007669"/>
    <property type="project" value="UniProtKB-UniRule"/>
</dbReference>
<dbReference type="SMART" id="SM00278">
    <property type="entry name" value="HhH1"/>
    <property type="match status" value="2"/>
</dbReference>
<dbReference type="NCBIfam" id="TIGR00084">
    <property type="entry name" value="ruvA"/>
    <property type="match status" value="1"/>
</dbReference>
<dbReference type="GO" id="GO:0000400">
    <property type="term" value="F:four-way junction DNA binding"/>
    <property type="evidence" value="ECO:0007669"/>
    <property type="project" value="UniProtKB-UniRule"/>
</dbReference>
<evidence type="ECO:0000313" key="8">
    <source>
        <dbReference type="EMBL" id="PIR06198.1"/>
    </source>
</evidence>
<organism evidence="8 9">
    <name type="scientific">Candidatus Jorgensenbacteria bacterium CG11_big_fil_rev_8_21_14_0_20_38_23</name>
    <dbReference type="NCBI Taxonomy" id="1974594"/>
    <lineage>
        <taxon>Bacteria</taxon>
        <taxon>Candidatus Joergenseniibacteriota</taxon>
    </lineage>
</organism>
<keyword evidence="4 6" id="KW-0233">DNA recombination</keyword>
<gene>
    <name evidence="6 8" type="primary">ruvA</name>
    <name evidence="8" type="ORF">COV54_03015</name>
</gene>
<evidence type="ECO:0000256" key="5">
    <source>
        <dbReference type="ARBA" id="ARBA00023204"/>
    </source>
</evidence>
<feature type="domain" description="Helix-hairpin-helix DNA-binding motif class 1" evidence="7">
    <location>
        <begin position="108"/>
        <end position="127"/>
    </location>
</feature>
<dbReference type="InterPro" id="IPR013849">
    <property type="entry name" value="DNA_helicase_Holl-junc_RuvA_I"/>
</dbReference>
<dbReference type="HAMAP" id="MF_00031">
    <property type="entry name" value="DNA_HJ_migration_RuvA"/>
    <property type="match status" value="1"/>
</dbReference>
<evidence type="ECO:0000259" key="7">
    <source>
        <dbReference type="SMART" id="SM00278"/>
    </source>
</evidence>
<protein>
    <recommendedName>
        <fullName evidence="6">Holliday junction branch migration complex subunit RuvA</fullName>
    </recommendedName>
</protein>
<comment type="caution">
    <text evidence="8">The sequence shown here is derived from an EMBL/GenBank/DDBJ whole genome shotgun (WGS) entry which is preliminary data.</text>
</comment>
<dbReference type="InterPro" id="IPR036267">
    <property type="entry name" value="RuvA_C_sf"/>
</dbReference>
<dbReference type="CDD" id="cd14332">
    <property type="entry name" value="UBA_RuvA_C"/>
    <property type="match status" value="1"/>
</dbReference>
<dbReference type="Gene3D" id="2.40.50.140">
    <property type="entry name" value="Nucleic acid-binding proteins"/>
    <property type="match status" value="1"/>
</dbReference>
<dbReference type="SUPFAM" id="SSF46929">
    <property type="entry name" value="DNA helicase RuvA subunit, C-terminal domain"/>
    <property type="match status" value="1"/>
</dbReference>
<dbReference type="Gene3D" id="1.10.8.10">
    <property type="entry name" value="DNA helicase RuvA subunit, C-terminal domain"/>
    <property type="match status" value="1"/>
</dbReference>
<dbReference type="GO" id="GO:0005737">
    <property type="term" value="C:cytoplasm"/>
    <property type="evidence" value="ECO:0007669"/>
    <property type="project" value="UniProtKB-SubCell"/>
</dbReference>
<feature type="region of interest" description="Domain I" evidence="6">
    <location>
        <begin position="1"/>
        <end position="64"/>
    </location>
</feature>
<comment type="function">
    <text evidence="6">The RuvA-RuvB-RuvC complex processes Holliday junction (HJ) DNA during genetic recombination and DNA repair, while the RuvA-RuvB complex plays an important role in the rescue of blocked DNA replication forks via replication fork reversal (RFR). RuvA specifically binds to HJ cruciform DNA, conferring on it an open structure. The RuvB hexamer acts as an ATP-dependent pump, pulling dsDNA into and through the RuvAB complex. HJ branch migration allows RuvC to scan DNA until it finds its consensus sequence, where it cleaves and resolves the cruciform DNA.</text>
</comment>
<dbReference type="InterPro" id="IPR010994">
    <property type="entry name" value="RuvA_2-like"/>
</dbReference>
<evidence type="ECO:0000256" key="2">
    <source>
        <dbReference type="ARBA" id="ARBA00022763"/>
    </source>
</evidence>
<dbReference type="InterPro" id="IPR011114">
    <property type="entry name" value="RuvA_C"/>
</dbReference>
<dbReference type="GO" id="GO:0009378">
    <property type="term" value="F:four-way junction helicase activity"/>
    <property type="evidence" value="ECO:0007669"/>
    <property type="project" value="InterPro"/>
</dbReference>
<feature type="region of interest" description="Domain III" evidence="6">
    <location>
        <begin position="148"/>
        <end position="192"/>
    </location>
</feature>
<dbReference type="InterPro" id="IPR012340">
    <property type="entry name" value="NA-bd_OB-fold"/>
</dbReference>
<name>A0A2H0NBD2_9BACT</name>
<dbReference type="AlphaFoldDB" id="A0A2H0NBD2"/>
<dbReference type="EMBL" id="PCWR01000062">
    <property type="protein sequence ID" value="PIR06198.1"/>
    <property type="molecule type" value="Genomic_DNA"/>
</dbReference>
<comment type="similarity">
    <text evidence="6">Belongs to the RuvA family.</text>
</comment>
<dbReference type="SUPFAM" id="SSF50249">
    <property type="entry name" value="Nucleic acid-binding proteins"/>
    <property type="match status" value="1"/>
</dbReference>
<evidence type="ECO:0000256" key="3">
    <source>
        <dbReference type="ARBA" id="ARBA00023125"/>
    </source>
</evidence>
<dbReference type="GO" id="GO:0006310">
    <property type="term" value="P:DNA recombination"/>
    <property type="evidence" value="ECO:0007669"/>
    <property type="project" value="UniProtKB-UniRule"/>
</dbReference>
<dbReference type="Pfam" id="PF01330">
    <property type="entry name" value="RuvA_N"/>
    <property type="match status" value="1"/>
</dbReference>
<dbReference type="GO" id="GO:0009379">
    <property type="term" value="C:Holliday junction helicase complex"/>
    <property type="evidence" value="ECO:0007669"/>
    <property type="project" value="InterPro"/>
</dbReference>
<feature type="region of interest" description="Domain II" evidence="6">
    <location>
        <begin position="65"/>
        <end position="142"/>
    </location>
</feature>
<dbReference type="InterPro" id="IPR003583">
    <property type="entry name" value="Hlx-hairpin-Hlx_DNA-bd_motif"/>
</dbReference>
<accession>A0A2H0NBD2</accession>
<evidence type="ECO:0000256" key="6">
    <source>
        <dbReference type="HAMAP-Rule" id="MF_00031"/>
    </source>
</evidence>
<dbReference type="Pfam" id="PF07499">
    <property type="entry name" value="RuvA_C"/>
    <property type="match status" value="1"/>
</dbReference>
<evidence type="ECO:0000256" key="1">
    <source>
        <dbReference type="ARBA" id="ARBA00022490"/>
    </source>
</evidence>
<evidence type="ECO:0000313" key="9">
    <source>
        <dbReference type="Proteomes" id="UP000228867"/>
    </source>
</evidence>
<proteinExistence type="inferred from homology"/>
<comment type="domain">
    <text evidence="6">Has three domains with a flexible linker between the domains II and III and assumes an 'L' shape. Domain III is highly mobile and contacts RuvB.</text>
</comment>
<evidence type="ECO:0000256" key="4">
    <source>
        <dbReference type="ARBA" id="ARBA00023172"/>
    </source>
</evidence>
<keyword evidence="5 6" id="KW-0234">DNA repair</keyword>
<comment type="subunit">
    <text evidence="6">Homotetramer. Forms an RuvA(8)-RuvB(12)-Holliday junction (HJ) complex. HJ DNA is sandwiched between 2 RuvA tetramers; dsDNA enters through RuvA and exits via RuvB. An RuvB hexamer assembles on each DNA strand where it exits the tetramer. Each RuvB hexamer is contacted by two RuvA subunits (via domain III) on 2 adjacent RuvB subunits; this complex drives branch migration. In the full resolvosome a probable DNA-RuvA(4)-RuvB(12)-RuvC(2) complex forms which resolves the HJ.</text>
</comment>
<dbReference type="Pfam" id="PF14520">
    <property type="entry name" value="HHH_5"/>
    <property type="match status" value="1"/>
</dbReference>
<comment type="subcellular location">
    <subcellularLocation>
        <location evidence="6">Cytoplasm</location>
    </subcellularLocation>
</comment>
<keyword evidence="1 6" id="KW-0963">Cytoplasm</keyword>
<dbReference type="SUPFAM" id="SSF47781">
    <property type="entry name" value="RuvA domain 2-like"/>
    <property type="match status" value="1"/>
</dbReference>
<dbReference type="Gene3D" id="1.10.150.20">
    <property type="entry name" value="5' to 3' exonuclease, C-terminal subdomain"/>
    <property type="match status" value="1"/>
</dbReference>
<dbReference type="GO" id="GO:0048476">
    <property type="term" value="C:Holliday junction resolvase complex"/>
    <property type="evidence" value="ECO:0007669"/>
    <property type="project" value="UniProtKB-UniRule"/>
</dbReference>
<comment type="caution">
    <text evidence="6">Lacks conserved residue(s) required for the propagation of feature annotation.</text>
</comment>
<dbReference type="Proteomes" id="UP000228867">
    <property type="component" value="Unassembled WGS sequence"/>
</dbReference>
<sequence length="192" mass="21975">MLYSLEGQITEKGNDFVILKQGGISFKVFTTGENLNKLKPSKKETEFFCFLYFRQDHFELYGFLKKEELKFFELLNGISGIGPRTALAILSIDKVEKIMVAILEKRIDFLTRASGLGRKGAERLILELQNKIQLKTTPALSKSLELDREVEEVLVNLGYSQVKVRQVLSELGAEFKTLEERLRQALKLLSRI</sequence>
<keyword evidence="2 6" id="KW-0227">DNA damage</keyword>
<feature type="domain" description="Helix-hairpin-helix DNA-binding motif class 1" evidence="7">
    <location>
        <begin position="73"/>
        <end position="92"/>
    </location>
</feature>
<reference evidence="8 9" key="1">
    <citation type="submission" date="2017-09" db="EMBL/GenBank/DDBJ databases">
        <title>Depth-based differentiation of microbial function through sediment-hosted aquifers and enrichment of novel symbionts in the deep terrestrial subsurface.</title>
        <authorList>
            <person name="Probst A.J."/>
            <person name="Ladd B."/>
            <person name="Jarett J.K."/>
            <person name="Geller-Mcgrath D.E."/>
            <person name="Sieber C.M."/>
            <person name="Emerson J.B."/>
            <person name="Anantharaman K."/>
            <person name="Thomas B.C."/>
            <person name="Malmstrom R."/>
            <person name="Stieglmeier M."/>
            <person name="Klingl A."/>
            <person name="Woyke T."/>
            <person name="Ryan C.M."/>
            <person name="Banfield J.F."/>
        </authorList>
    </citation>
    <scope>NUCLEOTIDE SEQUENCE [LARGE SCALE GENOMIC DNA]</scope>
    <source>
        <strain evidence="8">CG11_big_fil_rev_8_21_14_0_20_38_23</strain>
    </source>
</reference>
<dbReference type="InterPro" id="IPR000085">
    <property type="entry name" value="RuvA"/>
</dbReference>